<dbReference type="SUPFAM" id="SSF53098">
    <property type="entry name" value="Ribonuclease H-like"/>
    <property type="match status" value="1"/>
</dbReference>
<dbReference type="VEuPathDB" id="FungiDB:FUN_023739"/>
<dbReference type="Gene3D" id="3.30.420.10">
    <property type="entry name" value="Ribonuclease H-like superfamily/Ribonuclease H"/>
    <property type="match status" value="2"/>
</dbReference>
<organism evidence="1 2">
    <name type="scientific">Rhizophagus irregularis</name>
    <dbReference type="NCBI Taxonomy" id="588596"/>
    <lineage>
        <taxon>Eukaryota</taxon>
        <taxon>Fungi</taxon>
        <taxon>Fungi incertae sedis</taxon>
        <taxon>Mucoromycota</taxon>
        <taxon>Glomeromycotina</taxon>
        <taxon>Glomeromycetes</taxon>
        <taxon>Glomerales</taxon>
        <taxon>Glomeraceae</taxon>
        <taxon>Rhizophagus</taxon>
    </lineage>
</organism>
<dbReference type="GO" id="GO:0003676">
    <property type="term" value="F:nucleic acid binding"/>
    <property type="evidence" value="ECO:0007669"/>
    <property type="project" value="InterPro"/>
</dbReference>
<reference evidence="1 2" key="1">
    <citation type="submission" date="2017-10" db="EMBL/GenBank/DDBJ databases">
        <title>Extensive intraspecific genome diversity in a model arbuscular mycorrhizal fungus.</title>
        <authorList>
            <person name="Chen E.C.H."/>
            <person name="Morin E."/>
            <person name="Baudet D."/>
            <person name="Noel J."/>
            <person name="Ndikumana S."/>
            <person name="Charron P."/>
            <person name="St-Onge C."/>
            <person name="Giorgi J."/>
            <person name="Grigoriev I.V."/>
            <person name="Roux C."/>
            <person name="Martin F.M."/>
            <person name="Corradi N."/>
        </authorList>
    </citation>
    <scope>NUCLEOTIDE SEQUENCE [LARGE SCALE GENOMIC DNA]</scope>
    <source>
        <strain evidence="1 2">A1</strain>
    </source>
</reference>
<sequence length="738" mass="85357">MFLDHIITKDHAYLEDYKDIKKHLTHKGGKIPRWYQFLKDNITINNQGRLYFDLDRPIIQNPSAPRPAIPPVDPITLHHPKKSQQWVATWTQHLSDITYGKLMSTSHFPNCLPVSYLEHWIHKDLTFTLPSTTPRSLPNIITKCQGCAQHFTYYVGNLRPKCIIQVKHQDLILIDAFSKKKREELSPRPAITINSFQLLKYSHPHYRLLAFNDFLLQQGHNSTVDFRLIAPPSLNSDSVIRSSTNDKLITCLIDDIKIAEDMKVISINLSSFTILDIYTDGSYDPTNIHEGFPMGYGWTTSNLTGTNITYNGSLRFFPSSTKAETMAILTALITRNLHSISPRLFNKINNNILWSAIHHIIKTLNLTVKLIKVKAHSGNIFNDAADVQAKLGHLQPIPTGILYDHLSNQAVTLKWNNEIPIDKDICKCISTILNYRRLDLHLNHPSLKFIKKSTKDSLIDWSLSSKWFHYNGCNDTTSIKHTKDLKWKIQCSTLSLPTLDVLNRNFPLLIKDRVNCLLCNEATESNEHLWICNQNYGTIRNCFVKIGDRLIELIENNGEKQPRSHFYSLNPTLPMTYLQIKLDIWKVRNNIWKTIRSDWGLTKKHFIKYRETFLTELRTLAAVRRTDPPIPNDRERGYINPFNDFRNFKLDKDFLFILFSSSNFLHSGAFFTHLDGVQYVDNLSYRSLLNYSIYIVTPTPRLFHESQVFGHLLSPDPKELLTDQGTHFIMALAPKLLW</sequence>
<evidence type="ECO:0000313" key="1">
    <source>
        <dbReference type="EMBL" id="PKC69877.1"/>
    </source>
</evidence>
<dbReference type="VEuPathDB" id="FungiDB:RhiirA1_455457"/>
<dbReference type="Proteomes" id="UP000232688">
    <property type="component" value="Unassembled WGS sequence"/>
</dbReference>
<dbReference type="VEuPathDB" id="FungiDB:RhiirFUN_017551"/>
<dbReference type="VEuPathDB" id="FungiDB:RhiirFUN_017550"/>
<reference evidence="1 2" key="2">
    <citation type="submission" date="2017-10" db="EMBL/GenBank/DDBJ databases">
        <title>Genome analyses suggest a sexual origin of heterokaryosis in a supposedly ancient asexual fungus.</title>
        <authorList>
            <person name="Corradi N."/>
            <person name="Sedzielewska K."/>
            <person name="Noel J."/>
            <person name="Charron P."/>
            <person name="Farinelli L."/>
            <person name="Marton T."/>
            <person name="Kruger M."/>
            <person name="Pelin A."/>
            <person name="Brachmann A."/>
            <person name="Corradi N."/>
        </authorList>
    </citation>
    <scope>NUCLEOTIDE SEQUENCE [LARGE SCALE GENOMIC DNA]</scope>
    <source>
        <strain evidence="1 2">A1</strain>
    </source>
</reference>
<evidence type="ECO:0000313" key="2">
    <source>
        <dbReference type="Proteomes" id="UP000232688"/>
    </source>
</evidence>
<gene>
    <name evidence="1" type="ORF">RhiirA1_455457</name>
</gene>
<proteinExistence type="predicted"/>
<dbReference type="InterPro" id="IPR036397">
    <property type="entry name" value="RNaseH_sf"/>
</dbReference>
<comment type="caution">
    <text evidence="1">The sequence shown here is derived from an EMBL/GenBank/DDBJ whole genome shotgun (WGS) entry which is preliminary data.</text>
</comment>
<name>A0A2N0S2W1_9GLOM</name>
<accession>A0A2N0S2W1</accession>
<dbReference type="AlphaFoldDB" id="A0A2N0S2W1"/>
<dbReference type="EMBL" id="LLXH01000253">
    <property type="protein sequence ID" value="PKC69877.1"/>
    <property type="molecule type" value="Genomic_DNA"/>
</dbReference>
<dbReference type="InterPro" id="IPR012337">
    <property type="entry name" value="RNaseH-like_sf"/>
</dbReference>
<protein>
    <submittedName>
        <fullName evidence="1">Uncharacterized protein</fullName>
    </submittedName>
</protein>
<dbReference type="VEuPathDB" id="FungiDB:FUN_015400"/>